<dbReference type="HAMAP" id="MF_01006">
    <property type="entry name" value="Undec_diphosphatase"/>
    <property type="match status" value="1"/>
</dbReference>
<dbReference type="OrthoDB" id="9808289at2"/>
<comment type="caution">
    <text evidence="18">The sequence shown here is derived from an EMBL/GenBank/DDBJ whole genome shotgun (WGS) entry which is preliminary data.</text>
</comment>
<sequence length="277" mass="30964">MNILEILKVIIIGIVEGITEWLPISSTGHMILIDEIIRLNASAEFKSMFMVVIQLGAILAVVVLYFKKLNPFSRGKSSKMRRLTIELWKKIIIACLPAAMLGFLIDDWLDAHLYNGFVVSMALIIYGILFIMIENSNKKRVDSIRSVHAIDYQTALFIGFFQVLALIPGTSRSGATIIGGMILGASRAVSAEFSFFLSIPIMFGASLLKLVKFGFHYTAAEVVYLLLGMVVAFLVSVFSISFLLNWIKKNDFKFFGYYRIGLGLVVLVWYFVSSLMG</sequence>
<dbReference type="GO" id="GO:0071555">
    <property type="term" value="P:cell wall organization"/>
    <property type="evidence" value="ECO:0007669"/>
    <property type="project" value="UniProtKB-KW"/>
</dbReference>
<dbReference type="EC" id="3.6.1.27" evidence="3 17"/>
<evidence type="ECO:0000256" key="8">
    <source>
        <dbReference type="ARBA" id="ARBA00022960"/>
    </source>
</evidence>
<proteinExistence type="inferred from homology"/>
<protein>
    <recommendedName>
        <fullName evidence="4 17">Undecaprenyl-diphosphatase</fullName>
        <ecNumber evidence="3 17">3.6.1.27</ecNumber>
    </recommendedName>
    <alternativeName>
        <fullName evidence="15 17">Bacitracin resistance protein</fullName>
    </alternativeName>
    <alternativeName>
        <fullName evidence="14 17">Undecaprenyl pyrophosphate phosphatase</fullName>
    </alternativeName>
</protein>
<dbReference type="Proteomes" id="UP000272490">
    <property type="component" value="Unassembled WGS sequence"/>
</dbReference>
<evidence type="ECO:0000313" key="18">
    <source>
        <dbReference type="EMBL" id="RRJ26246.1"/>
    </source>
</evidence>
<dbReference type="NCBIfam" id="NF001391">
    <property type="entry name" value="PRK00281.1-5"/>
    <property type="match status" value="1"/>
</dbReference>
<keyword evidence="11 17" id="KW-0472">Membrane</keyword>
<dbReference type="PANTHER" id="PTHR30622:SF3">
    <property type="entry name" value="UNDECAPRENYL-DIPHOSPHATASE"/>
    <property type="match status" value="1"/>
</dbReference>
<comment type="catalytic activity">
    <reaction evidence="16 17">
        <text>di-trans,octa-cis-undecaprenyl diphosphate + H2O = di-trans,octa-cis-undecaprenyl phosphate + phosphate + H(+)</text>
        <dbReference type="Rhea" id="RHEA:28094"/>
        <dbReference type="ChEBI" id="CHEBI:15377"/>
        <dbReference type="ChEBI" id="CHEBI:15378"/>
        <dbReference type="ChEBI" id="CHEBI:43474"/>
        <dbReference type="ChEBI" id="CHEBI:58405"/>
        <dbReference type="ChEBI" id="CHEBI:60392"/>
        <dbReference type="EC" id="3.6.1.27"/>
    </reaction>
</comment>
<evidence type="ECO:0000256" key="13">
    <source>
        <dbReference type="ARBA" id="ARBA00023316"/>
    </source>
</evidence>
<comment type="subcellular location">
    <subcellularLocation>
        <location evidence="1 17">Cell membrane</location>
        <topology evidence="1 17">Multi-pass membrane protein</topology>
    </subcellularLocation>
</comment>
<dbReference type="GO" id="GO:0008360">
    <property type="term" value="P:regulation of cell shape"/>
    <property type="evidence" value="ECO:0007669"/>
    <property type="project" value="UniProtKB-KW"/>
</dbReference>
<evidence type="ECO:0000256" key="12">
    <source>
        <dbReference type="ARBA" id="ARBA00023251"/>
    </source>
</evidence>
<evidence type="ECO:0000256" key="1">
    <source>
        <dbReference type="ARBA" id="ARBA00004651"/>
    </source>
</evidence>
<name>A0A3P3QYC7_9FIRM</name>
<evidence type="ECO:0000256" key="2">
    <source>
        <dbReference type="ARBA" id="ARBA00010621"/>
    </source>
</evidence>
<evidence type="ECO:0000256" key="6">
    <source>
        <dbReference type="ARBA" id="ARBA00022692"/>
    </source>
</evidence>
<accession>A0A3P3QYC7</accession>
<dbReference type="GO" id="GO:0009252">
    <property type="term" value="P:peptidoglycan biosynthetic process"/>
    <property type="evidence" value="ECO:0007669"/>
    <property type="project" value="UniProtKB-KW"/>
</dbReference>
<evidence type="ECO:0000256" key="17">
    <source>
        <dbReference type="HAMAP-Rule" id="MF_01006"/>
    </source>
</evidence>
<dbReference type="PANTHER" id="PTHR30622">
    <property type="entry name" value="UNDECAPRENYL-DIPHOSPHATASE"/>
    <property type="match status" value="1"/>
</dbReference>
<feature type="transmembrane region" description="Helical" evidence="17">
    <location>
        <begin position="223"/>
        <end position="244"/>
    </location>
</feature>
<dbReference type="EMBL" id="RRCO01000002">
    <property type="protein sequence ID" value="RRJ26246.1"/>
    <property type="molecule type" value="Genomic_DNA"/>
</dbReference>
<feature type="transmembrane region" description="Helical" evidence="17">
    <location>
        <begin position="191"/>
        <end position="211"/>
    </location>
</feature>
<keyword evidence="6 17" id="KW-0812">Transmembrane</keyword>
<evidence type="ECO:0000256" key="3">
    <source>
        <dbReference type="ARBA" id="ARBA00012374"/>
    </source>
</evidence>
<dbReference type="NCBIfam" id="NF001389">
    <property type="entry name" value="PRK00281.1-2"/>
    <property type="match status" value="1"/>
</dbReference>
<keyword evidence="5 17" id="KW-1003">Cell membrane</keyword>
<evidence type="ECO:0000256" key="7">
    <source>
        <dbReference type="ARBA" id="ARBA00022801"/>
    </source>
</evidence>
<keyword evidence="7 17" id="KW-0378">Hydrolase</keyword>
<comment type="similarity">
    <text evidence="2 17">Belongs to the UppP family.</text>
</comment>
<organism evidence="18 19">
    <name type="scientific">Lachnoanaerobaculum gingivalis</name>
    <dbReference type="NCBI Taxonomy" id="2490855"/>
    <lineage>
        <taxon>Bacteria</taxon>
        <taxon>Bacillati</taxon>
        <taxon>Bacillota</taxon>
        <taxon>Clostridia</taxon>
        <taxon>Lachnospirales</taxon>
        <taxon>Lachnospiraceae</taxon>
        <taxon>Lachnoanaerobaculum</taxon>
    </lineage>
</organism>
<comment type="function">
    <text evidence="17">Catalyzes the dephosphorylation of undecaprenyl diphosphate (UPP). Confers resistance to bacitracin.</text>
</comment>
<dbReference type="NCBIfam" id="TIGR00753">
    <property type="entry name" value="undec_PP_bacA"/>
    <property type="match status" value="1"/>
</dbReference>
<reference evidence="18 19" key="1">
    <citation type="submission" date="2018-11" db="EMBL/GenBank/DDBJ databases">
        <title>Genome sequencing of Lachnoanaerobaculum sp. KCOM 2030 (= ChDC B114).</title>
        <authorList>
            <person name="Kook J.-K."/>
            <person name="Park S.-N."/>
            <person name="Lim Y.K."/>
        </authorList>
    </citation>
    <scope>NUCLEOTIDE SEQUENCE [LARGE SCALE GENOMIC DNA]</scope>
    <source>
        <strain evidence="18 19">KCOM 2030</strain>
    </source>
</reference>
<evidence type="ECO:0000256" key="14">
    <source>
        <dbReference type="ARBA" id="ARBA00032707"/>
    </source>
</evidence>
<gene>
    <name evidence="17" type="primary">uppP</name>
    <name evidence="18" type="ORF">EHV10_06125</name>
</gene>
<evidence type="ECO:0000256" key="9">
    <source>
        <dbReference type="ARBA" id="ARBA00022984"/>
    </source>
</evidence>
<dbReference type="GO" id="GO:0046677">
    <property type="term" value="P:response to antibiotic"/>
    <property type="evidence" value="ECO:0007669"/>
    <property type="project" value="UniProtKB-UniRule"/>
</dbReference>
<evidence type="ECO:0000256" key="4">
    <source>
        <dbReference type="ARBA" id="ARBA00021581"/>
    </source>
</evidence>
<evidence type="ECO:0000256" key="15">
    <source>
        <dbReference type="ARBA" id="ARBA00032932"/>
    </source>
</evidence>
<dbReference type="GO" id="GO:0005886">
    <property type="term" value="C:plasma membrane"/>
    <property type="evidence" value="ECO:0007669"/>
    <property type="project" value="UniProtKB-SubCell"/>
</dbReference>
<dbReference type="Pfam" id="PF02673">
    <property type="entry name" value="BacA"/>
    <property type="match status" value="1"/>
</dbReference>
<evidence type="ECO:0000256" key="11">
    <source>
        <dbReference type="ARBA" id="ARBA00023136"/>
    </source>
</evidence>
<dbReference type="NCBIfam" id="NF001390">
    <property type="entry name" value="PRK00281.1-4"/>
    <property type="match status" value="1"/>
</dbReference>
<evidence type="ECO:0000313" key="19">
    <source>
        <dbReference type="Proteomes" id="UP000272490"/>
    </source>
</evidence>
<feature type="transmembrane region" description="Helical" evidence="17">
    <location>
        <begin position="256"/>
        <end position="272"/>
    </location>
</feature>
<keyword evidence="10 17" id="KW-1133">Transmembrane helix</keyword>
<keyword evidence="8 17" id="KW-0133">Cell shape</keyword>
<feature type="transmembrane region" description="Helical" evidence="17">
    <location>
        <begin position="154"/>
        <end position="171"/>
    </location>
</feature>
<evidence type="ECO:0000256" key="10">
    <source>
        <dbReference type="ARBA" id="ARBA00022989"/>
    </source>
</evidence>
<feature type="transmembrane region" description="Helical" evidence="17">
    <location>
        <begin position="111"/>
        <end position="133"/>
    </location>
</feature>
<keyword evidence="19" id="KW-1185">Reference proteome</keyword>
<comment type="miscellaneous">
    <text evidence="17">Bacitracin is thought to be involved in the inhibition of peptidoglycan synthesis by sequestering undecaprenyl diphosphate, thereby reducing the pool of lipid carrier available.</text>
</comment>
<feature type="transmembrane region" description="Helical" evidence="17">
    <location>
        <begin position="87"/>
        <end position="105"/>
    </location>
</feature>
<feature type="transmembrane region" description="Helical" evidence="17">
    <location>
        <begin position="48"/>
        <end position="66"/>
    </location>
</feature>
<evidence type="ECO:0000256" key="5">
    <source>
        <dbReference type="ARBA" id="ARBA00022475"/>
    </source>
</evidence>
<dbReference type="RefSeq" id="WP_128674012.1">
    <property type="nucleotide sequence ID" value="NZ_RRCO01000002.1"/>
</dbReference>
<evidence type="ECO:0000256" key="16">
    <source>
        <dbReference type="ARBA" id="ARBA00047594"/>
    </source>
</evidence>
<dbReference type="GO" id="GO:0050380">
    <property type="term" value="F:undecaprenyl-diphosphatase activity"/>
    <property type="evidence" value="ECO:0007669"/>
    <property type="project" value="UniProtKB-UniRule"/>
</dbReference>
<keyword evidence="9 17" id="KW-0573">Peptidoglycan synthesis</keyword>
<dbReference type="InterPro" id="IPR003824">
    <property type="entry name" value="UppP"/>
</dbReference>
<keyword evidence="13 17" id="KW-0961">Cell wall biogenesis/degradation</keyword>
<keyword evidence="12 17" id="KW-0046">Antibiotic resistance</keyword>
<dbReference type="AlphaFoldDB" id="A0A3P3QYC7"/>